<comment type="caution">
    <text evidence="1">The sequence shown here is derived from an EMBL/GenBank/DDBJ whole genome shotgun (WGS) entry which is preliminary data.</text>
</comment>
<name>A0ABD6XNG2_ENTAG</name>
<organism evidence="1 2">
    <name type="scientific">Enterobacter agglomerans</name>
    <name type="common">Erwinia herbicola</name>
    <name type="synonym">Pantoea agglomerans</name>
    <dbReference type="NCBI Taxonomy" id="549"/>
    <lineage>
        <taxon>Bacteria</taxon>
        <taxon>Pseudomonadati</taxon>
        <taxon>Pseudomonadota</taxon>
        <taxon>Gammaproteobacteria</taxon>
        <taxon>Enterobacterales</taxon>
        <taxon>Erwiniaceae</taxon>
        <taxon>Pantoea</taxon>
        <taxon>Pantoea agglomerans group</taxon>
    </lineage>
</organism>
<reference evidence="1 2" key="1">
    <citation type="submission" date="2018-05" db="EMBL/GenBank/DDBJ databases">
        <title>Genomic Encyclopedia of Type Strains, Phase IV (KMG-V): Genome sequencing to study the core and pangenomes of soil and plant-associated prokaryotes.</title>
        <authorList>
            <person name="Whitman W."/>
        </authorList>
    </citation>
    <scope>NUCLEOTIDE SEQUENCE [LARGE SCALE GENOMIC DNA]</scope>
    <source>
        <strain evidence="1 2">PNG 92-11</strain>
    </source>
</reference>
<protein>
    <submittedName>
        <fullName evidence="1">Phage abortive infection protein</fullName>
    </submittedName>
</protein>
<evidence type="ECO:0000313" key="1">
    <source>
        <dbReference type="EMBL" id="PWJ73894.1"/>
    </source>
</evidence>
<dbReference type="Proteomes" id="UP000245996">
    <property type="component" value="Unassembled WGS sequence"/>
</dbReference>
<sequence>MEFIDALTTALDQFWPSVKTYITDISDKPMLIVTTLAAIYTARAAIATSNSTKVSEATLLHTERTSRRDEFISRYNLLLEQHKEQLNIVKSYLDTEKGKELLDGLIEGTDHLTAFKTLQGHNIVSPYMRVLYHLLRHISAHYIDNATTEEKKKYSSVVRSLIRNDVLFLVAVNASYVIEDGDENDYGKYQRLLSELNFFEHALFFNAIDVTPGLDKHAVSSARHIVLMGLESNHGERIAFGGRNYDLMNVRFKIPFIVSCIFDNPLSFQSIECLQTIDSYFKQKADEDRNDYLISNKGQNDLQTFVAHYYGMKYLDSLSEESIIIRLTRKVDLDLYYQLPSVDDAYVDNYLTILSNENPSAQTGHIYIRIYNVDDVNIQTQENFLKSCALFLAWQKHLESVASGDADSQYIQREMQRLSDFRSAVLRQRLTA</sequence>
<dbReference type="AlphaFoldDB" id="A0ABD6XNG2"/>
<evidence type="ECO:0000313" key="2">
    <source>
        <dbReference type="Proteomes" id="UP000245996"/>
    </source>
</evidence>
<dbReference type="InterPro" id="IPR031709">
    <property type="entry name" value="PutAbiC"/>
</dbReference>
<gene>
    <name evidence="1" type="ORF">C7430_11721</name>
</gene>
<dbReference type="RefSeq" id="WP_109654131.1">
    <property type="nucleotide sequence ID" value="NZ_JBBJPU010000022.1"/>
</dbReference>
<dbReference type="EMBL" id="QGHE01000017">
    <property type="protein sequence ID" value="PWJ73894.1"/>
    <property type="molecule type" value="Genomic_DNA"/>
</dbReference>
<dbReference type="Pfam" id="PF16872">
    <property type="entry name" value="putAbiC"/>
    <property type="match status" value="1"/>
</dbReference>
<accession>A0ABD6XNG2</accession>
<proteinExistence type="predicted"/>